<dbReference type="CDD" id="cd02440">
    <property type="entry name" value="AdoMet_MTases"/>
    <property type="match status" value="1"/>
</dbReference>
<protein>
    <submittedName>
        <fullName evidence="2">Class I SAM-dependent methyltransferase</fullName>
    </submittedName>
</protein>
<accession>A0ABW2X9W8</accession>
<gene>
    <name evidence="2" type="ORF">ACFQZM_01990</name>
</gene>
<keyword evidence="2" id="KW-0489">Methyltransferase</keyword>
<dbReference type="EMBL" id="JBHTGP010000001">
    <property type="protein sequence ID" value="MFD0683253.1"/>
    <property type="molecule type" value="Genomic_DNA"/>
</dbReference>
<dbReference type="Pfam" id="PF13649">
    <property type="entry name" value="Methyltransf_25"/>
    <property type="match status" value="1"/>
</dbReference>
<evidence type="ECO:0000259" key="1">
    <source>
        <dbReference type="Pfam" id="PF13649"/>
    </source>
</evidence>
<dbReference type="PANTHER" id="PTHR43464:SF92">
    <property type="entry name" value="SLR1071 PROTEIN"/>
    <property type="match status" value="1"/>
</dbReference>
<feature type="domain" description="Methyltransferase" evidence="1">
    <location>
        <begin position="55"/>
        <end position="145"/>
    </location>
</feature>
<proteinExistence type="predicted"/>
<dbReference type="InterPro" id="IPR041698">
    <property type="entry name" value="Methyltransf_25"/>
</dbReference>
<dbReference type="InterPro" id="IPR029063">
    <property type="entry name" value="SAM-dependent_MTases_sf"/>
</dbReference>
<reference evidence="3" key="1">
    <citation type="journal article" date="2019" name="Int. J. Syst. Evol. Microbiol.">
        <title>The Global Catalogue of Microorganisms (GCM) 10K type strain sequencing project: providing services to taxonomists for standard genome sequencing and annotation.</title>
        <authorList>
            <consortium name="The Broad Institute Genomics Platform"/>
            <consortium name="The Broad Institute Genome Sequencing Center for Infectious Disease"/>
            <person name="Wu L."/>
            <person name="Ma J."/>
        </authorList>
    </citation>
    <scope>NUCLEOTIDE SEQUENCE [LARGE SCALE GENOMIC DNA]</scope>
    <source>
        <strain evidence="3">JCM 9371</strain>
    </source>
</reference>
<evidence type="ECO:0000313" key="2">
    <source>
        <dbReference type="EMBL" id="MFD0683253.1"/>
    </source>
</evidence>
<dbReference type="RefSeq" id="WP_242619323.1">
    <property type="nucleotide sequence ID" value="NZ_CAACUY010000066.1"/>
</dbReference>
<dbReference type="GO" id="GO:0032259">
    <property type="term" value="P:methylation"/>
    <property type="evidence" value="ECO:0007669"/>
    <property type="project" value="UniProtKB-KW"/>
</dbReference>
<name>A0ABW2X9W8_9ACTN</name>
<dbReference type="PANTHER" id="PTHR43464">
    <property type="entry name" value="METHYLTRANSFERASE"/>
    <property type="match status" value="1"/>
</dbReference>
<keyword evidence="3" id="KW-1185">Reference proteome</keyword>
<organism evidence="2 3">
    <name type="scientific">Actinomadura fibrosa</name>
    <dbReference type="NCBI Taxonomy" id="111802"/>
    <lineage>
        <taxon>Bacteria</taxon>
        <taxon>Bacillati</taxon>
        <taxon>Actinomycetota</taxon>
        <taxon>Actinomycetes</taxon>
        <taxon>Streptosporangiales</taxon>
        <taxon>Thermomonosporaceae</taxon>
        <taxon>Actinomadura</taxon>
    </lineage>
</organism>
<evidence type="ECO:0000313" key="3">
    <source>
        <dbReference type="Proteomes" id="UP001597063"/>
    </source>
</evidence>
<dbReference type="SUPFAM" id="SSF53335">
    <property type="entry name" value="S-adenosyl-L-methionine-dependent methyltransferases"/>
    <property type="match status" value="1"/>
</dbReference>
<keyword evidence="2" id="KW-0808">Transferase</keyword>
<sequence>MPHRSPDAGRPLMYTAEFAEVYEDMYRIRGKDWAAEAEELVRLIRAEAPWATSLLDVACGTGAHLETFARSMEHVEGLEIAAPMRAVAARRLPGVTVHAGDMRDFALGRTFSAVTCMFNAIAYLADAAEMRAAIAAMARHLDPGGVLVVEPWWFPERFIDGYLAADAGQVDGRAVARVSHTTREGRVSRLEARYLVGGSDGIREFTHVHLLTLFGRDEYHAAFADAGCPAEYREGGLTGRGLFVGVRGA</sequence>
<dbReference type="Gene3D" id="2.20.130.10">
    <property type="entry name" value="CAC2371-like domains"/>
    <property type="match status" value="1"/>
</dbReference>
<dbReference type="GO" id="GO:0008168">
    <property type="term" value="F:methyltransferase activity"/>
    <property type="evidence" value="ECO:0007669"/>
    <property type="project" value="UniProtKB-KW"/>
</dbReference>
<dbReference type="Proteomes" id="UP001597063">
    <property type="component" value="Unassembled WGS sequence"/>
</dbReference>
<dbReference type="Gene3D" id="3.40.50.150">
    <property type="entry name" value="Vaccinia Virus protein VP39"/>
    <property type="match status" value="1"/>
</dbReference>
<comment type="caution">
    <text evidence="2">The sequence shown here is derived from an EMBL/GenBank/DDBJ whole genome shotgun (WGS) entry which is preliminary data.</text>
</comment>